<dbReference type="Proteomes" id="UP000178577">
    <property type="component" value="Unassembled WGS sequence"/>
</dbReference>
<feature type="transmembrane region" description="Helical" evidence="1">
    <location>
        <begin position="287"/>
        <end position="311"/>
    </location>
</feature>
<feature type="domain" description="Membrane protein 6-pyruvoyl-tetrahydropterin synthase-related" evidence="2">
    <location>
        <begin position="75"/>
        <end position="399"/>
    </location>
</feature>
<keyword evidence="1" id="KW-0812">Transmembrane</keyword>
<gene>
    <name evidence="3" type="ORF">A2693_04605</name>
</gene>
<protein>
    <recommendedName>
        <fullName evidence="2">Membrane protein 6-pyruvoyl-tetrahydropterin synthase-related domain-containing protein</fullName>
    </recommendedName>
</protein>
<name>A0A1F5GA54_9BACT</name>
<evidence type="ECO:0000313" key="3">
    <source>
        <dbReference type="EMBL" id="OGD88714.1"/>
    </source>
</evidence>
<feature type="transmembrane region" description="Helical" evidence="1">
    <location>
        <begin position="224"/>
        <end position="243"/>
    </location>
</feature>
<feature type="transmembrane region" description="Helical" evidence="1">
    <location>
        <begin position="153"/>
        <end position="170"/>
    </location>
</feature>
<comment type="caution">
    <text evidence="3">The sequence shown here is derived from an EMBL/GenBank/DDBJ whole genome shotgun (WGS) entry which is preliminary data.</text>
</comment>
<dbReference type="InterPro" id="IPR018776">
    <property type="entry name" value="Membrane_prot_PTPS-rel_domain"/>
</dbReference>
<feature type="transmembrane region" description="Helical" evidence="1">
    <location>
        <begin position="549"/>
        <end position="567"/>
    </location>
</feature>
<evidence type="ECO:0000313" key="4">
    <source>
        <dbReference type="Proteomes" id="UP000178577"/>
    </source>
</evidence>
<reference evidence="3 4" key="1">
    <citation type="journal article" date="2016" name="Nat. Commun.">
        <title>Thousands of microbial genomes shed light on interconnected biogeochemical processes in an aquifer system.</title>
        <authorList>
            <person name="Anantharaman K."/>
            <person name="Brown C.T."/>
            <person name="Hug L.A."/>
            <person name="Sharon I."/>
            <person name="Castelle C.J."/>
            <person name="Probst A.J."/>
            <person name="Thomas B.C."/>
            <person name="Singh A."/>
            <person name="Wilkins M.J."/>
            <person name="Karaoz U."/>
            <person name="Brodie E.L."/>
            <person name="Williams K.H."/>
            <person name="Hubbard S.S."/>
            <person name="Banfield J.F."/>
        </authorList>
    </citation>
    <scope>NUCLEOTIDE SEQUENCE [LARGE SCALE GENOMIC DNA]</scope>
</reference>
<feature type="transmembrane region" description="Helical" evidence="1">
    <location>
        <begin position="190"/>
        <end position="212"/>
    </location>
</feature>
<feature type="transmembrane region" description="Helical" evidence="1">
    <location>
        <begin position="101"/>
        <end position="121"/>
    </location>
</feature>
<evidence type="ECO:0000259" key="2">
    <source>
        <dbReference type="Pfam" id="PF10131"/>
    </source>
</evidence>
<dbReference type="EMBL" id="MFAY01000029">
    <property type="protein sequence ID" value="OGD88714.1"/>
    <property type="molecule type" value="Genomic_DNA"/>
</dbReference>
<evidence type="ECO:0000256" key="1">
    <source>
        <dbReference type="SAM" id="Phobius"/>
    </source>
</evidence>
<dbReference type="Pfam" id="PF10131">
    <property type="entry name" value="PTPS_related"/>
    <property type="match status" value="1"/>
</dbReference>
<keyword evidence="1" id="KW-1133">Transmembrane helix</keyword>
<feature type="transmembrane region" description="Helical" evidence="1">
    <location>
        <begin position="323"/>
        <end position="342"/>
    </location>
</feature>
<dbReference type="AlphaFoldDB" id="A0A1F5GA54"/>
<organism evidence="3 4">
    <name type="scientific">Candidatus Curtissbacteria bacterium RIFCSPHIGHO2_01_FULL_40_12</name>
    <dbReference type="NCBI Taxonomy" id="1797710"/>
    <lineage>
        <taxon>Bacteria</taxon>
        <taxon>Candidatus Curtissiibacteriota</taxon>
    </lineage>
</organism>
<accession>A0A1F5GA54</accession>
<sequence length="572" mass="65076">MKFWYNPHLLALFALLVLSIPALKSLTGPGFYTSHDGETHVARIAQYYQALADRQFPPRFAGSFYNGLGSPIFVYIYPLPYFLGSLLHLTGFSFVNSFKILMALGFVFSGIFAYLWLKAVFKSEKAAFLGALFYMWVPYRFLLIYVRGSISELLAYTFLPLLLFSVTKLWEENNPKWLAFSAISFSLLLLSQNLVAVISVPIIFGYVILLAINRDFIKTITNSLIVIVWGLLISAVTYLPSIFERKFVRFDEIIKTAYENHFVTLKQLIRSPWGYGFDLPGIVNDQISFQIGLTHILILFFAIFSLAYVSFKKNFSFPRIEKWLATFFLTVFILAAFLMLQIKPNTLIWQKIKYLHFIDLPWRFLGITSLSLAFLTAFAAKISKSGFLFLLFVVMVLVANRNHLRINQAVERNDSFFAAYSGTATQYDEFTPKWRQSTRVPIGFDQSTHVEAVSGNAKIENVVAKSNEVTFEAKVITDNSQVRINKFYFPGANVQVDGQKLTPFRNLTITDTGTLLLDIEQDASGLMMVNLEKGEHHVSVKFGETRLRLFANFLSFGSLVLALGVLARNVKR</sequence>
<feature type="transmembrane region" description="Helical" evidence="1">
    <location>
        <begin position="72"/>
        <end position="89"/>
    </location>
</feature>
<proteinExistence type="predicted"/>
<keyword evidence="1" id="KW-0472">Membrane</keyword>
<feature type="transmembrane region" description="Helical" evidence="1">
    <location>
        <begin position="387"/>
        <end position="404"/>
    </location>
</feature>
<feature type="transmembrane region" description="Helical" evidence="1">
    <location>
        <begin position="127"/>
        <end position="146"/>
    </location>
</feature>